<protein>
    <submittedName>
        <fullName evidence="4">Ribosomal protein S18 acetylase RimI</fullName>
    </submittedName>
</protein>
<dbReference type="PROSITE" id="PS51186">
    <property type="entry name" value="GNAT"/>
    <property type="match status" value="1"/>
</dbReference>
<evidence type="ECO:0000259" key="3">
    <source>
        <dbReference type="PROSITE" id="PS51186"/>
    </source>
</evidence>
<dbReference type="GO" id="GO:0005840">
    <property type="term" value="C:ribosome"/>
    <property type="evidence" value="ECO:0007669"/>
    <property type="project" value="UniProtKB-KW"/>
</dbReference>
<dbReference type="OrthoDB" id="9800604at2"/>
<dbReference type="STRING" id="1128970.SAMN04487935_1795"/>
<accession>A0A1G8WFH7</accession>
<dbReference type="SUPFAM" id="SSF55729">
    <property type="entry name" value="Acyl-CoA N-acyltransferases (Nat)"/>
    <property type="match status" value="1"/>
</dbReference>
<evidence type="ECO:0000313" key="4">
    <source>
        <dbReference type="EMBL" id="SDJ76961.1"/>
    </source>
</evidence>
<keyword evidence="4" id="KW-0689">Ribosomal protein</keyword>
<keyword evidence="2" id="KW-0012">Acyltransferase</keyword>
<dbReference type="RefSeq" id="WP_091394018.1">
    <property type="nucleotide sequence ID" value="NZ_BKAI01000004.1"/>
</dbReference>
<dbReference type="CDD" id="cd04301">
    <property type="entry name" value="NAT_SF"/>
    <property type="match status" value="1"/>
</dbReference>
<dbReference type="AlphaFoldDB" id="A0A1G8WFH7"/>
<dbReference type="Proteomes" id="UP000199580">
    <property type="component" value="Unassembled WGS sequence"/>
</dbReference>
<reference evidence="4 5" key="1">
    <citation type="submission" date="2016-10" db="EMBL/GenBank/DDBJ databases">
        <authorList>
            <person name="de Groot N.N."/>
        </authorList>
    </citation>
    <scope>NUCLEOTIDE SEQUENCE [LARGE SCALE GENOMIC DNA]</scope>
    <source>
        <strain evidence="4 5">CGMCC 1.10076</strain>
    </source>
</reference>
<organism evidence="4 5">
    <name type="scientific">Flavobacterium noncentrifugens</name>
    <dbReference type="NCBI Taxonomy" id="1128970"/>
    <lineage>
        <taxon>Bacteria</taxon>
        <taxon>Pseudomonadati</taxon>
        <taxon>Bacteroidota</taxon>
        <taxon>Flavobacteriia</taxon>
        <taxon>Flavobacteriales</taxon>
        <taxon>Flavobacteriaceae</taxon>
        <taxon>Flavobacterium</taxon>
    </lineage>
</organism>
<dbReference type="EMBL" id="FNEZ01000002">
    <property type="protein sequence ID" value="SDJ76961.1"/>
    <property type="molecule type" value="Genomic_DNA"/>
</dbReference>
<keyword evidence="1" id="KW-0808">Transferase</keyword>
<feature type="domain" description="N-acetyltransferase" evidence="3">
    <location>
        <begin position="1"/>
        <end position="164"/>
    </location>
</feature>
<dbReference type="Pfam" id="PF00583">
    <property type="entry name" value="Acetyltransf_1"/>
    <property type="match status" value="1"/>
</dbReference>
<keyword evidence="5" id="KW-1185">Reference proteome</keyword>
<gene>
    <name evidence="4" type="ORF">SAMN04487935_1795</name>
</gene>
<dbReference type="InterPro" id="IPR050680">
    <property type="entry name" value="YpeA/RimI_acetyltransf"/>
</dbReference>
<dbReference type="PANTHER" id="PTHR43420">
    <property type="entry name" value="ACETYLTRANSFERASE"/>
    <property type="match status" value="1"/>
</dbReference>
<sequence length="167" mass="19508">MIVIAETNDYETIRDIAHKTWPLTYGSILSKAQLNYMLELFYSAEALQINANEKNHHFLLVKENKEALAFLSYEHQYQERPITRIHKIYILPETQGKGIGKLLIDCVEALANETKSEKLSLNVNRYNNAQFFYKKLGFEIVAEEDVKLDHGYLMEDYIMEKPLLGKY</sequence>
<dbReference type="Gene3D" id="3.40.630.30">
    <property type="match status" value="1"/>
</dbReference>
<dbReference type="InterPro" id="IPR000182">
    <property type="entry name" value="GNAT_dom"/>
</dbReference>
<dbReference type="GO" id="GO:0016747">
    <property type="term" value="F:acyltransferase activity, transferring groups other than amino-acyl groups"/>
    <property type="evidence" value="ECO:0007669"/>
    <property type="project" value="InterPro"/>
</dbReference>
<evidence type="ECO:0000256" key="2">
    <source>
        <dbReference type="ARBA" id="ARBA00023315"/>
    </source>
</evidence>
<dbReference type="InterPro" id="IPR016181">
    <property type="entry name" value="Acyl_CoA_acyltransferase"/>
</dbReference>
<evidence type="ECO:0000313" key="5">
    <source>
        <dbReference type="Proteomes" id="UP000199580"/>
    </source>
</evidence>
<name>A0A1G8WFH7_9FLAO</name>
<keyword evidence="4" id="KW-0687">Ribonucleoprotein</keyword>
<evidence type="ECO:0000256" key="1">
    <source>
        <dbReference type="ARBA" id="ARBA00022679"/>
    </source>
</evidence>
<proteinExistence type="predicted"/>
<dbReference type="PANTHER" id="PTHR43420:SF47">
    <property type="entry name" value="N-ACETYLTRANSFERASE DOMAIN-CONTAINING PROTEIN"/>
    <property type="match status" value="1"/>
</dbReference>